<name>A0A916Q7M3_9FIRM</name>
<comment type="caution">
    <text evidence="2">The sequence shown here is derived from an EMBL/GenBank/DDBJ whole genome shotgun (WGS) entry which is preliminary data.</text>
</comment>
<keyword evidence="1" id="KW-0472">Membrane</keyword>
<feature type="transmembrane region" description="Helical" evidence="1">
    <location>
        <begin position="100"/>
        <end position="125"/>
    </location>
</feature>
<evidence type="ECO:0000313" key="2">
    <source>
        <dbReference type="EMBL" id="GFO85909.1"/>
    </source>
</evidence>
<reference evidence="2" key="1">
    <citation type="submission" date="2020-06" db="EMBL/GenBank/DDBJ databases">
        <title>Characterization of fructooligosaccharide metabolism and fructooligosaccharide-degrading enzymes in human commensal butyrate producers.</title>
        <authorList>
            <person name="Tanno H."/>
            <person name="Fujii T."/>
            <person name="Hirano K."/>
            <person name="Maeno S."/>
            <person name="Tonozuka T."/>
            <person name="Sakamoto M."/>
            <person name="Ohkuma M."/>
            <person name="Tochio T."/>
            <person name="Endo A."/>
        </authorList>
    </citation>
    <scope>NUCLEOTIDE SEQUENCE</scope>
    <source>
        <strain evidence="2">JCM 17466</strain>
    </source>
</reference>
<proteinExistence type="predicted"/>
<organism evidence="2 3">
    <name type="scientific">Anaerostipes butyraticus</name>
    <dbReference type="NCBI Taxonomy" id="645466"/>
    <lineage>
        <taxon>Bacteria</taxon>
        <taxon>Bacillati</taxon>
        <taxon>Bacillota</taxon>
        <taxon>Clostridia</taxon>
        <taxon>Lachnospirales</taxon>
        <taxon>Lachnospiraceae</taxon>
        <taxon>Anaerostipes</taxon>
    </lineage>
</organism>
<accession>A0A916Q7M3</accession>
<dbReference type="Proteomes" id="UP000613208">
    <property type="component" value="Unassembled WGS sequence"/>
</dbReference>
<feature type="transmembrane region" description="Helical" evidence="1">
    <location>
        <begin position="70"/>
        <end position="88"/>
    </location>
</feature>
<keyword evidence="1" id="KW-0812">Transmembrane</keyword>
<feature type="transmembrane region" description="Helical" evidence="1">
    <location>
        <begin position="7"/>
        <end position="25"/>
    </location>
</feature>
<keyword evidence="3" id="KW-1185">Reference proteome</keyword>
<dbReference type="EMBL" id="BLYI01000047">
    <property type="protein sequence ID" value="GFO85909.1"/>
    <property type="molecule type" value="Genomic_DNA"/>
</dbReference>
<dbReference type="AlphaFoldDB" id="A0A916Q7M3"/>
<evidence type="ECO:0000313" key="3">
    <source>
        <dbReference type="Proteomes" id="UP000613208"/>
    </source>
</evidence>
<sequence length="139" mass="15815">MGGIEKVLFFLLILLFAASFLGLYIGDYMEAAAYFQAGMGMNLVAIAILSLEKFFFSKNWNRKITAGYEVSYWIILVYTLILALQYEGILDLGLMEERSIWMVVPAASLIWITKLVFGDVAFIDYESRKEAEAKKKGRK</sequence>
<evidence type="ECO:0000256" key="1">
    <source>
        <dbReference type="SAM" id="Phobius"/>
    </source>
</evidence>
<protein>
    <submittedName>
        <fullName evidence="2">Uncharacterized protein</fullName>
    </submittedName>
</protein>
<feature type="transmembrane region" description="Helical" evidence="1">
    <location>
        <begin position="31"/>
        <end position="49"/>
    </location>
</feature>
<gene>
    <name evidence="2" type="ORF">ANBU17_22560</name>
</gene>
<keyword evidence="1" id="KW-1133">Transmembrane helix</keyword>